<dbReference type="AlphaFoldDB" id="A0A9W7A5E1"/>
<proteinExistence type="predicted"/>
<comment type="caution">
    <text evidence="2">The sequence shown here is derived from an EMBL/GenBank/DDBJ whole genome shotgun (WGS) entry which is preliminary data.</text>
</comment>
<evidence type="ECO:0000313" key="2">
    <source>
        <dbReference type="EMBL" id="GMH63217.1"/>
    </source>
</evidence>
<dbReference type="Proteomes" id="UP001165082">
    <property type="component" value="Unassembled WGS sequence"/>
</dbReference>
<feature type="region of interest" description="Disordered" evidence="1">
    <location>
        <begin position="85"/>
        <end position="115"/>
    </location>
</feature>
<gene>
    <name evidence="2" type="ORF">TrRE_jg529</name>
</gene>
<sequence length="293" mass="32125">PTRTVVIQPGTVGLNISNDDMIVRGVRPNTSASKAGVEVGWRLVMCGKKKVTRGVDSFSEIFKGNNNKSVRAVFVTGDPDTVVEVPPCAPGGAEEEEGQTQTVPEPEPEPAEPPQDGTCTLHYNMYSEKFAFTSGRLPPSAVDSSYCLSDVMPGCQIKLSSVKTDTRGTTLKHPELIFADKSQFGNPYVLQSGGPGGGDFVGLRDGKEYWVYVVEDPEEEEKDRERMKEVVKKLSEEIAMASKGEVNEFGDLCREAGVTESCSCIEGNPCVDQYLCRDWHRRYQISKENGWKG</sequence>
<keyword evidence="3" id="KW-1185">Reference proteome</keyword>
<dbReference type="OrthoDB" id="73831at2759"/>
<evidence type="ECO:0000256" key="1">
    <source>
        <dbReference type="SAM" id="MobiDB-lite"/>
    </source>
</evidence>
<feature type="non-terminal residue" evidence="2">
    <location>
        <position position="1"/>
    </location>
</feature>
<evidence type="ECO:0008006" key="4">
    <source>
        <dbReference type="Google" id="ProtNLM"/>
    </source>
</evidence>
<accession>A0A9W7A5E1</accession>
<dbReference type="EMBL" id="BRXZ01003851">
    <property type="protein sequence ID" value="GMH63217.1"/>
    <property type="molecule type" value="Genomic_DNA"/>
</dbReference>
<organism evidence="2 3">
    <name type="scientific">Triparma retinervis</name>
    <dbReference type="NCBI Taxonomy" id="2557542"/>
    <lineage>
        <taxon>Eukaryota</taxon>
        <taxon>Sar</taxon>
        <taxon>Stramenopiles</taxon>
        <taxon>Ochrophyta</taxon>
        <taxon>Bolidophyceae</taxon>
        <taxon>Parmales</taxon>
        <taxon>Triparmaceae</taxon>
        <taxon>Triparma</taxon>
    </lineage>
</organism>
<protein>
    <recommendedName>
        <fullName evidence="4">PDZ domain-containing protein</fullName>
    </recommendedName>
</protein>
<evidence type="ECO:0000313" key="3">
    <source>
        <dbReference type="Proteomes" id="UP001165082"/>
    </source>
</evidence>
<reference evidence="2" key="1">
    <citation type="submission" date="2022-07" db="EMBL/GenBank/DDBJ databases">
        <title>Genome analysis of Parmales, a sister group of diatoms, reveals the evolutionary specialization of diatoms from phago-mixotrophs to photoautotrophs.</title>
        <authorList>
            <person name="Ban H."/>
            <person name="Sato S."/>
            <person name="Yoshikawa S."/>
            <person name="Kazumasa Y."/>
            <person name="Nakamura Y."/>
            <person name="Ichinomiya M."/>
            <person name="Saitoh K."/>
            <person name="Sato N."/>
            <person name="Blanc-Mathieu R."/>
            <person name="Endo H."/>
            <person name="Kuwata A."/>
            <person name="Ogata H."/>
        </authorList>
    </citation>
    <scope>NUCLEOTIDE SEQUENCE</scope>
</reference>
<name>A0A9W7A5E1_9STRA</name>